<proteinExistence type="predicted"/>
<feature type="domain" description="ATP-grasp" evidence="2">
    <location>
        <begin position="135"/>
        <end position="306"/>
    </location>
</feature>
<reference evidence="3 4" key="1">
    <citation type="submission" date="2018-03" db="EMBL/GenBank/DDBJ databases">
        <title>Draft Genome Sequences of the Obligatory Marine Myxobacteria Enhygromyxa salina SWB007.</title>
        <authorList>
            <person name="Poehlein A."/>
            <person name="Moghaddam J.A."/>
            <person name="Harms H."/>
            <person name="Alanjari M."/>
            <person name="Koenig G.M."/>
            <person name="Daniel R."/>
            <person name="Schaeberle T.F."/>
        </authorList>
    </citation>
    <scope>NUCLEOTIDE SEQUENCE [LARGE SCALE GENOMIC DNA]</scope>
    <source>
        <strain evidence="3 4">SWB007</strain>
    </source>
</reference>
<accession>A0A2S9XPL5</accession>
<name>A0A2S9XPL5_9BACT</name>
<keyword evidence="1" id="KW-0547">Nucleotide-binding</keyword>
<dbReference type="GO" id="GO:0046872">
    <property type="term" value="F:metal ion binding"/>
    <property type="evidence" value="ECO:0007669"/>
    <property type="project" value="InterPro"/>
</dbReference>
<dbReference type="PANTHER" id="PTHR21621:SF0">
    <property type="entry name" value="BETA-CITRYLGLUTAMATE SYNTHASE B-RELATED"/>
    <property type="match status" value="1"/>
</dbReference>
<sequence length="320" mass="34541">MSVSPIVIVGALEDAHARAVYEGVRARGHEPTVLDAREFPEQLAVSLGGGPEQIDIAGHRIARPAAVYVRSLYQSPAGFGVEADEAMREDWRRTVLAFRERSTLLSAILLRWEHLGVPLYNPPTVGNNITKPYQLALLRAAGLPTPDSLWTNDPAAVLRFCEGRDAIFKPVAGGAATRKVEAADLSPERLAKLGAAPVCFQELLPGDDVRVYVIDGQVVCALRIVTDAIDFRQHEQRIEAIELAPEVAASCVRAAAIIGLPYTGMDIKADRHGRYKILELNPSAMFIGFEQRAGVDICGPLCDALVGHASAHARATRTAS</sequence>
<dbReference type="PROSITE" id="PS50975">
    <property type="entry name" value="ATP_GRASP"/>
    <property type="match status" value="1"/>
</dbReference>
<dbReference type="EC" id="6.3.2.-" evidence="3"/>
<dbReference type="EMBL" id="PVNL01000139">
    <property type="protein sequence ID" value="PRP94804.1"/>
    <property type="molecule type" value="Genomic_DNA"/>
</dbReference>
<evidence type="ECO:0000313" key="3">
    <source>
        <dbReference type="EMBL" id="PRP94804.1"/>
    </source>
</evidence>
<comment type="caution">
    <text evidence="3">The sequence shown here is derived from an EMBL/GenBank/DDBJ whole genome shotgun (WGS) entry which is preliminary data.</text>
</comment>
<gene>
    <name evidence="3" type="primary">lysX_2</name>
    <name evidence="3" type="ORF">ENSA7_76270</name>
</gene>
<dbReference type="InterPro" id="IPR011761">
    <property type="entry name" value="ATP-grasp"/>
</dbReference>
<dbReference type="Gene3D" id="3.30.470.20">
    <property type="entry name" value="ATP-grasp fold, B domain"/>
    <property type="match status" value="1"/>
</dbReference>
<dbReference type="SUPFAM" id="SSF56059">
    <property type="entry name" value="Glutathione synthetase ATP-binding domain-like"/>
    <property type="match status" value="1"/>
</dbReference>
<dbReference type="GO" id="GO:0005524">
    <property type="term" value="F:ATP binding"/>
    <property type="evidence" value="ECO:0007669"/>
    <property type="project" value="UniProtKB-UniRule"/>
</dbReference>
<organism evidence="3 4">
    <name type="scientific">Enhygromyxa salina</name>
    <dbReference type="NCBI Taxonomy" id="215803"/>
    <lineage>
        <taxon>Bacteria</taxon>
        <taxon>Pseudomonadati</taxon>
        <taxon>Myxococcota</taxon>
        <taxon>Polyangia</taxon>
        <taxon>Nannocystales</taxon>
        <taxon>Nannocystaceae</taxon>
        <taxon>Enhygromyxa</taxon>
    </lineage>
</organism>
<dbReference type="Proteomes" id="UP000238823">
    <property type="component" value="Unassembled WGS sequence"/>
</dbReference>
<dbReference type="PANTHER" id="PTHR21621">
    <property type="entry name" value="RIBOSOMAL PROTEIN S6 MODIFICATION PROTEIN"/>
    <property type="match status" value="1"/>
</dbReference>
<dbReference type="AlphaFoldDB" id="A0A2S9XPL5"/>
<evidence type="ECO:0000259" key="2">
    <source>
        <dbReference type="PROSITE" id="PS50975"/>
    </source>
</evidence>
<keyword evidence="3" id="KW-0436">Ligase</keyword>
<evidence type="ECO:0000313" key="4">
    <source>
        <dbReference type="Proteomes" id="UP000238823"/>
    </source>
</evidence>
<evidence type="ECO:0000256" key="1">
    <source>
        <dbReference type="PROSITE-ProRule" id="PRU00409"/>
    </source>
</evidence>
<dbReference type="GO" id="GO:0016879">
    <property type="term" value="F:ligase activity, forming carbon-nitrogen bonds"/>
    <property type="evidence" value="ECO:0007669"/>
    <property type="project" value="TreeGrafter"/>
</dbReference>
<dbReference type="InterPro" id="IPR013651">
    <property type="entry name" value="ATP-grasp_RimK-type"/>
</dbReference>
<protein>
    <submittedName>
        <fullName evidence="3">Alpha-aminoadipate--LysW ligase LysX</fullName>
        <ecNumber evidence="3">6.3.2.-</ecNumber>
    </submittedName>
</protein>
<dbReference type="Pfam" id="PF08443">
    <property type="entry name" value="RimK"/>
    <property type="match status" value="1"/>
</dbReference>
<dbReference type="RefSeq" id="WP_244924052.1">
    <property type="nucleotide sequence ID" value="NZ_PVNL01000139.1"/>
</dbReference>
<dbReference type="GO" id="GO:0005737">
    <property type="term" value="C:cytoplasm"/>
    <property type="evidence" value="ECO:0007669"/>
    <property type="project" value="TreeGrafter"/>
</dbReference>
<keyword evidence="1" id="KW-0067">ATP-binding</keyword>